<organism evidence="5 6">
    <name type="scientific">Agaricicola taiwanensis</name>
    <dbReference type="NCBI Taxonomy" id="591372"/>
    <lineage>
        <taxon>Bacteria</taxon>
        <taxon>Pseudomonadati</taxon>
        <taxon>Pseudomonadota</taxon>
        <taxon>Alphaproteobacteria</taxon>
        <taxon>Rhodobacterales</taxon>
        <taxon>Paracoccaceae</taxon>
        <taxon>Agaricicola</taxon>
    </lineage>
</organism>
<dbReference type="InterPro" id="IPR014710">
    <property type="entry name" value="RmlC-like_jellyroll"/>
</dbReference>
<protein>
    <submittedName>
        <fullName evidence="5">Crp/Fnr family transcriptional regulator</fullName>
    </submittedName>
</protein>
<keyword evidence="3" id="KW-0804">Transcription</keyword>
<feature type="domain" description="HTH crp-type" evidence="4">
    <location>
        <begin position="149"/>
        <end position="223"/>
    </location>
</feature>
<dbReference type="InterPro" id="IPR036388">
    <property type="entry name" value="WH-like_DNA-bd_sf"/>
</dbReference>
<dbReference type="EMBL" id="BMCP01000001">
    <property type="protein sequence ID" value="GGE30019.1"/>
    <property type="molecule type" value="Genomic_DNA"/>
</dbReference>
<gene>
    <name evidence="5" type="ORF">GCM10007276_04040</name>
</gene>
<dbReference type="SMART" id="SM00100">
    <property type="entry name" value="cNMP"/>
    <property type="match status" value="1"/>
</dbReference>
<dbReference type="InterPro" id="IPR050397">
    <property type="entry name" value="Env_Response_Regulators"/>
</dbReference>
<dbReference type="InterPro" id="IPR012318">
    <property type="entry name" value="HTH_CRP"/>
</dbReference>
<dbReference type="PANTHER" id="PTHR24567">
    <property type="entry name" value="CRP FAMILY TRANSCRIPTIONAL REGULATORY PROTEIN"/>
    <property type="match status" value="1"/>
</dbReference>
<sequence length="242" mass="27147">MRVRCTECPLRTRPAFVPKSEVEIEYINSLKRDHIRVAAGTDIIHPGQEDAEVYTLFAGWAFRYQELPDGRRQILNFLLPGDLIGLQSSLLDPAEHGVEALTAVELCVHPRNRLLQVFGDMPKLAYELTWLGAREQSIVDDNLTTVGQRGAAERVAAFIYTLYRRADVLGLVTKNSFLFPVNQTHIGDALGMSLVHTNKTIARLKRLGFFSIPNGSIVIHDPEGLARFAQYEQDDLAPRPII</sequence>
<dbReference type="SMART" id="SM00419">
    <property type="entry name" value="HTH_CRP"/>
    <property type="match status" value="1"/>
</dbReference>
<dbReference type="Pfam" id="PF00027">
    <property type="entry name" value="cNMP_binding"/>
    <property type="match status" value="1"/>
</dbReference>
<dbReference type="InterPro" id="IPR000595">
    <property type="entry name" value="cNMP-bd_dom"/>
</dbReference>
<evidence type="ECO:0000313" key="5">
    <source>
        <dbReference type="EMBL" id="GGE30019.1"/>
    </source>
</evidence>
<dbReference type="InterPro" id="IPR036390">
    <property type="entry name" value="WH_DNA-bd_sf"/>
</dbReference>
<evidence type="ECO:0000256" key="1">
    <source>
        <dbReference type="ARBA" id="ARBA00023015"/>
    </source>
</evidence>
<evidence type="ECO:0000256" key="2">
    <source>
        <dbReference type="ARBA" id="ARBA00023125"/>
    </source>
</evidence>
<dbReference type="Gene3D" id="1.10.10.10">
    <property type="entry name" value="Winged helix-like DNA-binding domain superfamily/Winged helix DNA-binding domain"/>
    <property type="match status" value="1"/>
</dbReference>
<dbReference type="Pfam" id="PF13545">
    <property type="entry name" value="HTH_Crp_2"/>
    <property type="match status" value="1"/>
</dbReference>
<proteinExistence type="predicted"/>
<dbReference type="PANTHER" id="PTHR24567:SF68">
    <property type="entry name" value="DNA-BINDING TRANSCRIPTIONAL DUAL REGULATOR CRP"/>
    <property type="match status" value="1"/>
</dbReference>
<dbReference type="Gene3D" id="2.60.120.10">
    <property type="entry name" value="Jelly Rolls"/>
    <property type="match status" value="1"/>
</dbReference>
<dbReference type="AlphaFoldDB" id="A0A8J2YFJ1"/>
<dbReference type="SUPFAM" id="SSF51206">
    <property type="entry name" value="cAMP-binding domain-like"/>
    <property type="match status" value="1"/>
</dbReference>
<dbReference type="SUPFAM" id="SSF46785">
    <property type="entry name" value="Winged helix' DNA-binding domain"/>
    <property type="match status" value="1"/>
</dbReference>
<dbReference type="GO" id="GO:0003700">
    <property type="term" value="F:DNA-binding transcription factor activity"/>
    <property type="evidence" value="ECO:0007669"/>
    <property type="project" value="TreeGrafter"/>
</dbReference>
<accession>A0A8J2YFJ1</accession>
<keyword evidence="6" id="KW-1185">Reference proteome</keyword>
<keyword evidence="1" id="KW-0805">Transcription regulation</keyword>
<reference evidence="5" key="2">
    <citation type="submission" date="2020-09" db="EMBL/GenBank/DDBJ databases">
        <authorList>
            <person name="Sun Q."/>
            <person name="Sedlacek I."/>
        </authorList>
    </citation>
    <scope>NUCLEOTIDE SEQUENCE</scope>
    <source>
        <strain evidence="5">CCM 7684</strain>
    </source>
</reference>
<comment type="caution">
    <text evidence="5">The sequence shown here is derived from an EMBL/GenBank/DDBJ whole genome shotgun (WGS) entry which is preliminary data.</text>
</comment>
<dbReference type="InterPro" id="IPR018490">
    <property type="entry name" value="cNMP-bd_dom_sf"/>
</dbReference>
<evidence type="ECO:0000259" key="4">
    <source>
        <dbReference type="PROSITE" id="PS51063"/>
    </source>
</evidence>
<name>A0A8J2YFJ1_9RHOB</name>
<dbReference type="GO" id="GO:0005829">
    <property type="term" value="C:cytosol"/>
    <property type="evidence" value="ECO:0007669"/>
    <property type="project" value="TreeGrafter"/>
</dbReference>
<evidence type="ECO:0000256" key="3">
    <source>
        <dbReference type="ARBA" id="ARBA00023163"/>
    </source>
</evidence>
<evidence type="ECO:0000313" key="6">
    <source>
        <dbReference type="Proteomes" id="UP000602745"/>
    </source>
</evidence>
<reference evidence="5" key="1">
    <citation type="journal article" date="2014" name="Int. J. Syst. Evol. Microbiol.">
        <title>Complete genome sequence of Corynebacterium casei LMG S-19264T (=DSM 44701T), isolated from a smear-ripened cheese.</title>
        <authorList>
            <consortium name="US DOE Joint Genome Institute (JGI-PGF)"/>
            <person name="Walter F."/>
            <person name="Albersmeier A."/>
            <person name="Kalinowski J."/>
            <person name="Ruckert C."/>
        </authorList>
    </citation>
    <scope>NUCLEOTIDE SEQUENCE</scope>
    <source>
        <strain evidence="5">CCM 7684</strain>
    </source>
</reference>
<dbReference type="Proteomes" id="UP000602745">
    <property type="component" value="Unassembled WGS sequence"/>
</dbReference>
<dbReference type="GO" id="GO:0003677">
    <property type="term" value="F:DNA binding"/>
    <property type="evidence" value="ECO:0007669"/>
    <property type="project" value="UniProtKB-KW"/>
</dbReference>
<dbReference type="CDD" id="cd00038">
    <property type="entry name" value="CAP_ED"/>
    <property type="match status" value="1"/>
</dbReference>
<dbReference type="PROSITE" id="PS51063">
    <property type="entry name" value="HTH_CRP_2"/>
    <property type="match status" value="1"/>
</dbReference>
<keyword evidence="2" id="KW-0238">DNA-binding</keyword>